<sequence>TLQELHARLGHISPAVAKRMVEQGRIRGVKLTGGSADETCEVCVQAKIARVPVPSERTSDLAKRYGDHIHADTW</sequence>
<dbReference type="Pfam" id="PF13976">
    <property type="entry name" value="gag_pre-integrs"/>
    <property type="match status" value="1"/>
</dbReference>
<organism evidence="2 3">
    <name type="scientific">Lentinus brumalis</name>
    <dbReference type="NCBI Taxonomy" id="2498619"/>
    <lineage>
        <taxon>Eukaryota</taxon>
        <taxon>Fungi</taxon>
        <taxon>Dikarya</taxon>
        <taxon>Basidiomycota</taxon>
        <taxon>Agaricomycotina</taxon>
        <taxon>Agaricomycetes</taxon>
        <taxon>Polyporales</taxon>
        <taxon>Polyporaceae</taxon>
        <taxon>Lentinus</taxon>
    </lineage>
</organism>
<evidence type="ECO:0000313" key="3">
    <source>
        <dbReference type="Proteomes" id="UP000256964"/>
    </source>
</evidence>
<protein>
    <recommendedName>
        <fullName evidence="1">GAG-pre-integrase domain-containing protein</fullName>
    </recommendedName>
</protein>
<feature type="non-terminal residue" evidence="2">
    <location>
        <position position="1"/>
    </location>
</feature>
<gene>
    <name evidence="2" type="ORF">OH76DRAFT_1303225</name>
</gene>
<feature type="non-terminal residue" evidence="2">
    <location>
        <position position="74"/>
    </location>
</feature>
<dbReference type="Proteomes" id="UP000256964">
    <property type="component" value="Unassembled WGS sequence"/>
</dbReference>
<keyword evidence="3" id="KW-1185">Reference proteome</keyword>
<proteinExistence type="predicted"/>
<dbReference type="OrthoDB" id="2787817at2759"/>
<name>A0A371CMN8_9APHY</name>
<dbReference type="InterPro" id="IPR025724">
    <property type="entry name" value="GAG-pre-integrase_dom"/>
</dbReference>
<dbReference type="AlphaFoldDB" id="A0A371CMN8"/>
<accession>A0A371CMN8</accession>
<reference evidence="2 3" key="1">
    <citation type="journal article" date="2018" name="Biotechnol. Biofuels">
        <title>Integrative visual omics of the white-rot fungus Polyporus brumalis exposes the biotechnological potential of its oxidative enzymes for delignifying raw plant biomass.</title>
        <authorList>
            <person name="Miyauchi S."/>
            <person name="Rancon A."/>
            <person name="Drula E."/>
            <person name="Hage H."/>
            <person name="Chaduli D."/>
            <person name="Favel A."/>
            <person name="Grisel S."/>
            <person name="Henrissat B."/>
            <person name="Herpoel-Gimbert I."/>
            <person name="Ruiz-Duenas F.J."/>
            <person name="Chevret D."/>
            <person name="Hainaut M."/>
            <person name="Lin J."/>
            <person name="Wang M."/>
            <person name="Pangilinan J."/>
            <person name="Lipzen A."/>
            <person name="Lesage-Meessen L."/>
            <person name="Navarro D."/>
            <person name="Riley R."/>
            <person name="Grigoriev I.V."/>
            <person name="Zhou S."/>
            <person name="Raouche S."/>
            <person name="Rosso M.N."/>
        </authorList>
    </citation>
    <scope>NUCLEOTIDE SEQUENCE [LARGE SCALE GENOMIC DNA]</scope>
    <source>
        <strain evidence="2 3">BRFM 1820</strain>
    </source>
</reference>
<dbReference type="EMBL" id="KZ857509">
    <property type="protein sequence ID" value="RDX41532.1"/>
    <property type="molecule type" value="Genomic_DNA"/>
</dbReference>
<evidence type="ECO:0000259" key="1">
    <source>
        <dbReference type="Pfam" id="PF13976"/>
    </source>
</evidence>
<evidence type="ECO:0000313" key="2">
    <source>
        <dbReference type="EMBL" id="RDX41532.1"/>
    </source>
</evidence>
<feature type="domain" description="GAG-pre-integrase" evidence="1">
    <location>
        <begin position="5"/>
        <end position="47"/>
    </location>
</feature>
<dbReference type="STRING" id="139420.A0A371CMN8"/>